<feature type="coiled-coil region" evidence="1">
    <location>
        <begin position="147"/>
        <end position="188"/>
    </location>
</feature>
<evidence type="ECO:0000313" key="3">
    <source>
        <dbReference type="EMBL" id="CAH2261419.1"/>
    </source>
</evidence>
<gene>
    <name evidence="3" type="primary">jg26748</name>
    <name evidence="3" type="ORF">PAEG_LOCUS23919</name>
</gene>
<reference evidence="3" key="1">
    <citation type="submission" date="2022-03" db="EMBL/GenBank/DDBJ databases">
        <authorList>
            <person name="Lindestad O."/>
        </authorList>
    </citation>
    <scope>NUCLEOTIDE SEQUENCE</scope>
</reference>
<feature type="compositionally biased region" description="Polar residues" evidence="2">
    <location>
        <begin position="69"/>
        <end position="80"/>
    </location>
</feature>
<name>A0A8S4S9R6_9NEOP</name>
<evidence type="ECO:0000256" key="1">
    <source>
        <dbReference type="SAM" id="Coils"/>
    </source>
</evidence>
<dbReference type="InterPro" id="IPR013083">
    <property type="entry name" value="Znf_RING/FYVE/PHD"/>
</dbReference>
<accession>A0A8S4S9R6</accession>
<evidence type="ECO:0000256" key="2">
    <source>
        <dbReference type="SAM" id="MobiDB-lite"/>
    </source>
</evidence>
<dbReference type="SUPFAM" id="SSF57903">
    <property type="entry name" value="FYVE/PHD zinc finger"/>
    <property type="match status" value="1"/>
</dbReference>
<keyword evidence="1" id="KW-0175">Coiled coil</keyword>
<dbReference type="InterPro" id="IPR011011">
    <property type="entry name" value="Znf_FYVE_PHD"/>
</dbReference>
<dbReference type="Gene3D" id="3.30.40.10">
    <property type="entry name" value="Zinc/RING finger domain, C3HC4 (zinc finger)"/>
    <property type="match status" value="1"/>
</dbReference>
<dbReference type="Proteomes" id="UP000838756">
    <property type="component" value="Unassembled WGS sequence"/>
</dbReference>
<dbReference type="AlphaFoldDB" id="A0A8S4S9R6"/>
<feature type="region of interest" description="Disordered" evidence="2">
    <location>
        <begin position="69"/>
        <end position="91"/>
    </location>
</feature>
<dbReference type="EMBL" id="CAKXAJ010026193">
    <property type="protein sequence ID" value="CAH2261419.1"/>
    <property type="molecule type" value="Genomic_DNA"/>
</dbReference>
<sequence length="359" mass="39972">MTTRTKRNFICSVCTHSIKNNEYLLCAGCANVLDIKCASVTLKRFNTMSSNNKMKWKCHKCRIVKNASQNDKSTAQGASSNRKDDTKTENNVPKTTQCIKLLNQSLENITCSSIEDLHYSTLKDVSTCSLPDMSTDNSQIYDLKENISTLSCQLESAHAEIEKLNIENSNLRKQIEENEKQIKVLKTILNDDVTSSNSTPTRAINKKKRNKLTLSIKTPISNPLNLNGSICFSTPTTIVDKDNFSTPKEFIKETSAVTSAGLDLQEVSGNQTKKIDASIKTTIEKLEVKSRLQNKKPIVSSKKIIILSDTQLGVGLGARMTDYRVSGKTEDGRAFQAFAVRIRKEEAKRFVRVDGISTT</sequence>
<keyword evidence="4" id="KW-1185">Reference proteome</keyword>
<comment type="caution">
    <text evidence="3">The sequence shown here is derived from an EMBL/GenBank/DDBJ whole genome shotgun (WGS) entry which is preliminary data.</text>
</comment>
<dbReference type="OrthoDB" id="7490061at2759"/>
<proteinExistence type="predicted"/>
<evidence type="ECO:0000313" key="4">
    <source>
        <dbReference type="Proteomes" id="UP000838756"/>
    </source>
</evidence>
<organism evidence="3 4">
    <name type="scientific">Pararge aegeria aegeria</name>
    <dbReference type="NCBI Taxonomy" id="348720"/>
    <lineage>
        <taxon>Eukaryota</taxon>
        <taxon>Metazoa</taxon>
        <taxon>Ecdysozoa</taxon>
        <taxon>Arthropoda</taxon>
        <taxon>Hexapoda</taxon>
        <taxon>Insecta</taxon>
        <taxon>Pterygota</taxon>
        <taxon>Neoptera</taxon>
        <taxon>Endopterygota</taxon>
        <taxon>Lepidoptera</taxon>
        <taxon>Glossata</taxon>
        <taxon>Ditrysia</taxon>
        <taxon>Papilionoidea</taxon>
        <taxon>Nymphalidae</taxon>
        <taxon>Satyrinae</taxon>
        <taxon>Satyrini</taxon>
        <taxon>Parargina</taxon>
        <taxon>Pararge</taxon>
    </lineage>
</organism>
<protein>
    <submittedName>
        <fullName evidence="3">Jg26748 protein</fullName>
    </submittedName>
</protein>